<dbReference type="EMBL" id="JBGBPQ010000007">
    <property type="protein sequence ID" value="KAL1522038.1"/>
    <property type="molecule type" value="Genomic_DNA"/>
</dbReference>
<feature type="compositionally biased region" description="Low complexity" evidence="1">
    <location>
        <begin position="33"/>
        <end position="47"/>
    </location>
</feature>
<evidence type="ECO:0000313" key="2">
    <source>
        <dbReference type="EMBL" id="KAL1522038.1"/>
    </source>
</evidence>
<proteinExistence type="predicted"/>
<feature type="compositionally biased region" description="Pro residues" evidence="1">
    <location>
        <begin position="68"/>
        <end position="82"/>
    </location>
</feature>
<reference evidence="2 3" key="1">
    <citation type="journal article" date="2024" name="Science">
        <title>Giant polyketide synthase enzymes in the biosynthesis of giant marine polyether toxins.</title>
        <authorList>
            <person name="Fallon T.R."/>
            <person name="Shende V.V."/>
            <person name="Wierzbicki I.H."/>
            <person name="Pendleton A.L."/>
            <person name="Watervoot N.F."/>
            <person name="Auber R.P."/>
            <person name="Gonzalez D.J."/>
            <person name="Wisecaver J.H."/>
            <person name="Moore B.S."/>
        </authorList>
    </citation>
    <scope>NUCLEOTIDE SEQUENCE [LARGE SCALE GENOMIC DNA]</scope>
    <source>
        <strain evidence="2 3">12B1</strain>
    </source>
</reference>
<organism evidence="2 3">
    <name type="scientific">Prymnesium parvum</name>
    <name type="common">Toxic golden alga</name>
    <dbReference type="NCBI Taxonomy" id="97485"/>
    <lineage>
        <taxon>Eukaryota</taxon>
        <taxon>Haptista</taxon>
        <taxon>Haptophyta</taxon>
        <taxon>Prymnesiophyceae</taxon>
        <taxon>Prymnesiales</taxon>
        <taxon>Prymnesiaceae</taxon>
        <taxon>Prymnesium</taxon>
    </lineage>
</organism>
<feature type="region of interest" description="Disordered" evidence="1">
    <location>
        <begin position="169"/>
        <end position="199"/>
    </location>
</feature>
<feature type="compositionally biased region" description="Polar residues" evidence="1">
    <location>
        <begin position="52"/>
        <end position="63"/>
    </location>
</feature>
<evidence type="ECO:0000256" key="1">
    <source>
        <dbReference type="SAM" id="MobiDB-lite"/>
    </source>
</evidence>
<comment type="caution">
    <text evidence="2">The sequence shown here is derived from an EMBL/GenBank/DDBJ whole genome shotgun (WGS) entry which is preliminary data.</text>
</comment>
<dbReference type="AlphaFoldDB" id="A0AB34JMB5"/>
<accession>A0AB34JMB5</accession>
<gene>
    <name evidence="2" type="ORF">AB1Y20_021683</name>
</gene>
<keyword evidence="3" id="KW-1185">Reference proteome</keyword>
<protein>
    <submittedName>
        <fullName evidence="2">Uncharacterized protein</fullName>
    </submittedName>
</protein>
<feature type="compositionally biased region" description="Low complexity" evidence="1">
    <location>
        <begin position="83"/>
        <end position="94"/>
    </location>
</feature>
<sequence>MHPKRSAEGEDDLAGASLVRAKLQRSNIARFFPSESPSSAGAPQQPSHDSPAGQSDVASSIRSKLQRPRPPPTPASVLPPEPAAATHPSAPTAARMGVMRPPSSRFLCGGPASGFEARAAISPSAQAVAAPAVSPALEEKDAAARQRGLDAAHASAIFGASRLRAAGELRARRERSVSPPSRSSDDEGTATSHAREGVEPIWKTLRAGDVCIARHHGRKERCTVRGVTHQGYPNARYSVQPDGGGPAFEVEAHEVEREIVQRYTFPWQAAALIPRERAEICATSYIVRGRLLQS</sequence>
<name>A0AB34JMB5_PRYPA</name>
<feature type="region of interest" description="Disordered" evidence="1">
    <location>
        <begin position="28"/>
        <end position="101"/>
    </location>
</feature>
<evidence type="ECO:0000313" key="3">
    <source>
        <dbReference type="Proteomes" id="UP001515480"/>
    </source>
</evidence>
<dbReference type="Proteomes" id="UP001515480">
    <property type="component" value="Unassembled WGS sequence"/>
</dbReference>